<evidence type="ECO:0000256" key="3">
    <source>
        <dbReference type="ARBA" id="ARBA00023204"/>
    </source>
</evidence>
<accession>A0AAW2LRX8</accession>
<evidence type="ECO:0000256" key="2">
    <source>
        <dbReference type="ARBA" id="ARBA00022763"/>
    </source>
</evidence>
<reference evidence="5" key="1">
    <citation type="submission" date="2020-06" db="EMBL/GenBank/DDBJ databases">
        <authorList>
            <person name="Li T."/>
            <person name="Hu X."/>
            <person name="Zhang T."/>
            <person name="Song X."/>
            <person name="Zhang H."/>
            <person name="Dai N."/>
            <person name="Sheng W."/>
            <person name="Hou X."/>
            <person name="Wei L."/>
        </authorList>
    </citation>
    <scope>NUCLEOTIDE SEQUENCE</scope>
    <source>
        <strain evidence="5">G02</strain>
        <tissue evidence="5">Leaf</tissue>
    </source>
</reference>
<dbReference type="GO" id="GO:0005634">
    <property type="term" value="C:nucleus"/>
    <property type="evidence" value="ECO:0007669"/>
    <property type="project" value="UniProtKB-SubCell"/>
</dbReference>
<organism evidence="5">
    <name type="scientific">Sesamum radiatum</name>
    <name type="common">Black benniseed</name>
    <dbReference type="NCBI Taxonomy" id="300843"/>
    <lineage>
        <taxon>Eukaryota</taxon>
        <taxon>Viridiplantae</taxon>
        <taxon>Streptophyta</taxon>
        <taxon>Embryophyta</taxon>
        <taxon>Tracheophyta</taxon>
        <taxon>Spermatophyta</taxon>
        <taxon>Magnoliopsida</taxon>
        <taxon>eudicotyledons</taxon>
        <taxon>Gunneridae</taxon>
        <taxon>Pentapetalae</taxon>
        <taxon>asterids</taxon>
        <taxon>lamiids</taxon>
        <taxon>Lamiales</taxon>
        <taxon>Pedaliaceae</taxon>
        <taxon>Sesamum</taxon>
    </lineage>
</organism>
<evidence type="ECO:0000256" key="1">
    <source>
        <dbReference type="ARBA" id="ARBA00004123"/>
    </source>
</evidence>
<feature type="non-terminal residue" evidence="5">
    <location>
        <position position="1"/>
    </location>
</feature>
<dbReference type="InterPro" id="IPR039776">
    <property type="entry name" value="Pds5"/>
</dbReference>
<dbReference type="GO" id="GO:0000785">
    <property type="term" value="C:chromatin"/>
    <property type="evidence" value="ECO:0007669"/>
    <property type="project" value="TreeGrafter"/>
</dbReference>
<keyword evidence="4" id="KW-0539">Nucleus</keyword>
<dbReference type="GO" id="GO:0006281">
    <property type="term" value="P:DNA repair"/>
    <property type="evidence" value="ECO:0007669"/>
    <property type="project" value="UniProtKB-KW"/>
</dbReference>
<keyword evidence="2" id="KW-0227">DNA damage</keyword>
<evidence type="ECO:0000256" key="4">
    <source>
        <dbReference type="ARBA" id="ARBA00023242"/>
    </source>
</evidence>
<protein>
    <submittedName>
        <fullName evidence="5">Uncharacterized protein</fullName>
    </submittedName>
</protein>
<dbReference type="AlphaFoldDB" id="A0AAW2LRX8"/>
<dbReference type="PANTHER" id="PTHR12663">
    <property type="entry name" value="ANDROGEN INDUCED INHIBITOR OF PROLIFERATION AS3 / PDS5-RELATED"/>
    <property type="match status" value="1"/>
</dbReference>
<proteinExistence type="predicted"/>
<dbReference type="Pfam" id="PF20168">
    <property type="entry name" value="PDS5"/>
    <property type="match status" value="1"/>
</dbReference>
<gene>
    <name evidence="5" type="ORF">Sradi_5365700</name>
</gene>
<sequence length="144" mass="16000">DTFQLIVSTFSGLSDINGPTFGRRVVILETLARYRSCVVMLDLECDDLIDEMFNISLLLPEMSTLGNVLTSMETIMEVLFEESEDVPENLLLILLSILGRDKESDQLDIRLKAVGLVGDLFALPGSTISEAFKPVLLEFLKKAD</sequence>
<reference evidence="5" key="2">
    <citation type="journal article" date="2024" name="Plant">
        <title>Genomic evolution and insights into agronomic trait innovations of Sesamum species.</title>
        <authorList>
            <person name="Miao H."/>
            <person name="Wang L."/>
            <person name="Qu L."/>
            <person name="Liu H."/>
            <person name="Sun Y."/>
            <person name="Le M."/>
            <person name="Wang Q."/>
            <person name="Wei S."/>
            <person name="Zheng Y."/>
            <person name="Lin W."/>
            <person name="Duan Y."/>
            <person name="Cao H."/>
            <person name="Xiong S."/>
            <person name="Wang X."/>
            <person name="Wei L."/>
            <person name="Li C."/>
            <person name="Ma Q."/>
            <person name="Ju M."/>
            <person name="Zhao R."/>
            <person name="Li G."/>
            <person name="Mu C."/>
            <person name="Tian Q."/>
            <person name="Mei H."/>
            <person name="Zhang T."/>
            <person name="Gao T."/>
            <person name="Zhang H."/>
        </authorList>
    </citation>
    <scope>NUCLEOTIDE SEQUENCE</scope>
    <source>
        <strain evidence="5">G02</strain>
    </source>
</reference>
<dbReference type="GO" id="GO:0007064">
    <property type="term" value="P:mitotic sister chromatid cohesion"/>
    <property type="evidence" value="ECO:0007669"/>
    <property type="project" value="InterPro"/>
</dbReference>
<comment type="caution">
    <text evidence="5">The sequence shown here is derived from an EMBL/GenBank/DDBJ whole genome shotgun (WGS) entry which is preliminary data.</text>
</comment>
<keyword evidence="3" id="KW-0234">DNA repair</keyword>
<name>A0AAW2LRX8_SESRA</name>
<comment type="subcellular location">
    <subcellularLocation>
        <location evidence="1">Nucleus</location>
    </subcellularLocation>
</comment>
<dbReference type="EMBL" id="JACGWJ010000024">
    <property type="protein sequence ID" value="KAL0321042.1"/>
    <property type="molecule type" value="Genomic_DNA"/>
</dbReference>
<dbReference type="PANTHER" id="PTHR12663:SF0">
    <property type="entry name" value="PRECOCIOUS DISSOCIATION OF SISTERS 5, ISOFORM A"/>
    <property type="match status" value="1"/>
</dbReference>
<evidence type="ECO:0000313" key="5">
    <source>
        <dbReference type="EMBL" id="KAL0321042.1"/>
    </source>
</evidence>